<feature type="compositionally biased region" description="Basic residues" evidence="10">
    <location>
        <begin position="158"/>
        <end position="175"/>
    </location>
</feature>
<evidence type="ECO:0000256" key="9">
    <source>
        <dbReference type="ARBA" id="ARBA00093307"/>
    </source>
</evidence>
<evidence type="ECO:0000256" key="6">
    <source>
        <dbReference type="ARBA" id="ARBA00022934"/>
    </source>
</evidence>
<evidence type="ECO:0000256" key="1">
    <source>
        <dbReference type="ARBA" id="ARBA00004286"/>
    </source>
</evidence>
<keyword evidence="5" id="KW-0597">Phosphoprotein</keyword>
<evidence type="ECO:0000313" key="12">
    <source>
        <dbReference type="Proteomes" id="UP001497444"/>
    </source>
</evidence>
<evidence type="ECO:0000256" key="10">
    <source>
        <dbReference type="SAM" id="MobiDB-lite"/>
    </source>
</evidence>
<keyword evidence="12" id="KW-1185">Reference proteome</keyword>
<sequence length="175" mass="20347">MASTVDFRYLDEGCGGQKKKRKREEEEEEDVEGGVGEAMDIQQPNKRAAVAQGGEDKLVYGRPTFDGVMSRKVSGRKWKATTTYRTSALKVVGRKTTLEEKNRLREAKRAFKDRMSELKEQIRSNKVEKRRKVEERKRIKKENELKSTPVQKITNPKTLKKMSKKQRNMLRRVSD</sequence>
<proteinExistence type="predicted"/>
<evidence type="ECO:0000256" key="8">
    <source>
        <dbReference type="ARBA" id="ARBA00023242"/>
    </source>
</evidence>
<name>A0ABP0VH36_9BRYO</name>
<feature type="compositionally biased region" description="Basic and acidic residues" evidence="10">
    <location>
        <begin position="122"/>
        <end position="145"/>
    </location>
</feature>
<evidence type="ECO:0000256" key="5">
    <source>
        <dbReference type="ARBA" id="ARBA00022553"/>
    </source>
</evidence>
<dbReference type="Proteomes" id="UP001497444">
    <property type="component" value="Unassembled WGS sequence"/>
</dbReference>
<evidence type="ECO:0000313" key="11">
    <source>
        <dbReference type="EMBL" id="CAK9253749.1"/>
    </source>
</evidence>
<evidence type="ECO:0000256" key="3">
    <source>
        <dbReference type="ARBA" id="ARBA00016738"/>
    </source>
</evidence>
<dbReference type="InterPro" id="IPR026570">
    <property type="entry name" value="CCDC86"/>
</dbReference>
<comment type="subcellular location">
    <subcellularLocation>
        <location evidence="1">Chromosome</location>
    </subcellularLocation>
    <subcellularLocation>
        <location evidence="2">Nucleus</location>
        <location evidence="2">Nucleolus</location>
    </subcellularLocation>
</comment>
<keyword evidence="8" id="KW-0539">Nucleus</keyword>
<feature type="region of interest" description="Disordered" evidence="10">
    <location>
        <begin position="14"/>
        <end position="51"/>
    </location>
</feature>
<dbReference type="EMBL" id="CAXAQS010000931">
    <property type="protein sequence ID" value="CAK9253749.1"/>
    <property type="molecule type" value="Genomic_DNA"/>
</dbReference>
<comment type="caution">
    <text evidence="11">The sequence shown here is derived from an EMBL/GenBank/DDBJ whole genome shotgun (WGS) entry which is preliminary data.</text>
</comment>
<evidence type="ECO:0000256" key="4">
    <source>
        <dbReference type="ARBA" id="ARBA00022454"/>
    </source>
</evidence>
<keyword evidence="7" id="KW-0175">Coiled coil</keyword>
<accession>A0ABP0VH36</accession>
<reference evidence="11" key="1">
    <citation type="submission" date="2024-02" db="EMBL/GenBank/DDBJ databases">
        <authorList>
            <consortium name="ELIXIR-Norway"/>
            <consortium name="Elixir Norway"/>
        </authorList>
    </citation>
    <scope>NUCLEOTIDE SEQUENCE</scope>
</reference>
<evidence type="ECO:0000256" key="2">
    <source>
        <dbReference type="ARBA" id="ARBA00004604"/>
    </source>
</evidence>
<keyword evidence="6" id="KW-0164">Citrullination</keyword>
<feature type="compositionally biased region" description="Polar residues" evidence="10">
    <location>
        <begin position="148"/>
        <end position="157"/>
    </location>
</feature>
<keyword evidence="4" id="KW-0158">Chromosome</keyword>
<dbReference type="PANTHER" id="PTHR13557">
    <property type="entry name" value="COILED-COIL DOMAIN-CONTAINING PROTEIN 86"/>
    <property type="match status" value="1"/>
</dbReference>
<organism evidence="11 12">
    <name type="scientific">Sphagnum jensenii</name>
    <dbReference type="NCBI Taxonomy" id="128206"/>
    <lineage>
        <taxon>Eukaryota</taxon>
        <taxon>Viridiplantae</taxon>
        <taxon>Streptophyta</taxon>
        <taxon>Embryophyta</taxon>
        <taxon>Bryophyta</taxon>
        <taxon>Sphagnophytina</taxon>
        <taxon>Sphagnopsida</taxon>
        <taxon>Sphagnales</taxon>
        <taxon>Sphagnaceae</taxon>
        <taxon>Sphagnum</taxon>
    </lineage>
</organism>
<gene>
    <name evidence="11" type="ORF">CSSPJE1EN1_LOCUS29127</name>
</gene>
<feature type="region of interest" description="Disordered" evidence="10">
    <location>
        <begin position="122"/>
        <end position="175"/>
    </location>
</feature>
<dbReference type="PANTHER" id="PTHR13557:SF1">
    <property type="entry name" value="COILED-COIL DOMAIN-CONTAINING PROTEIN 86"/>
    <property type="match status" value="1"/>
</dbReference>
<comment type="function">
    <text evidence="9">Required for proper chromosome segregation during mitosis and error-free mitotic progression.</text>
</comment>
<evidence type="ECO:0000256" key="7">
    <source>
        <dbReference type="ARBA" id="ARBA00023054"/>
    </source>
</evidence>
<protein>
    <recommendedName>
        <fullName evidence="3">Coiled-coil domain-containing protein 86</fullName>
    </recommendedName>
</protein>